<accession>A0A4U0VR30</accession>
<dbReference type="GO" id="GO:0015244">
    <property type="term" value="F:fluconazole transmembrane transporter activity"/>
    <property type="evidence" value="ECO:0007669"/>
    <property type="project" value="TreeGrafter"/>
</dbReference>
<evidence type="ECO:0000313" key="7">
    <source>
        <dbReference type="Proteomes" id="UP000309340"/>
    </source>
</evidence>
<reference evidence="6 7" key="1">
    <citation type="submission" date="2017-03" db="EMBL/GenBank/DDBJ databases">
        <title>Genomes of endolithic fungi from Antarctica.</title>
        <authorList>
            <person name="Coleine C."/>
            <person name="Masonjones S."/>
            <person name="Stajich J.E."/>
        </authorList>
    </citation>
    <scope>NUCLEOTIDE SEQUENCE [LARGE SCALE GENOMIC DNA]</scope>
    <source>
        <strain evidence="6 7">CCFEE 5184</strain>
    </source>
</reference>
<comment type="caution">
    <text evidence="6">The sequence shown here is derived from an EMBL/GenBank/DDBJ whole genome shotgun (WGS) entry which is preliminary data.</text>
</comment>
<dbReference type="AlphaFoldDB" id="A0A4U0VR30"/>
<organism evidence="6 7">
    <name type="scientific">Friedmanniomyces simplex</name>
    <dbReference type="NCBI Taxonomy" id="329884"/>
    <lineage>
        <taxon>Eukaryota</taxon>
        <taxon>Fungi</taxon>
        <taxon>Dikarya</taxon>
        <taxon>Ascomycota</taxon>
        <taxon>Pezizomycotina</taxon>
        <taxon>Dothideomycetes</taxon>
        <taxon>Dothideomycetidae</taxon>
        <taxon>Mycosphaerellales</taxon>
        <taxon>Teratosphaeriaceae</taxon>
        <taxon>Friedmanniomyces</taxon>
    </lineage>
</organism>
<dbReference type="PANTHER" id="PTHR23502">
    <property type="entry name" value="MAJOR FACILITATOR SUPERFAMILY"/>
    <property type="match status" value="1"/>
</dbReference>
<evidence type="ECO:0000256" key="1">
    <source>
        <dbReference type="ARBA" id="ARBA00004141"/>
    </source>
</evidence>
<gene>
    <name evidence="6" type="ORF">B0A55_12733</name>
</gene>
<evidence type="ECO:0000256" key="5">
    <source>
        <dbReference type="SAM" id="Phobius"/>
    </source>
</evidence>
<feature type="transmembrane region" description="Helical" evidence="5">
    <location>
        <begin position="7"/>
        <end position="28"/>
    </location>
</feature>
<evidence type="ECO:0000256" key="2">
    <source>
        <dbReference type="ARBA" id="ARBA00022692"/>
    </source>
</evidence>
<keyword evidence="3 5" id="KW-1133">Transmembrane helix</keyword>
<dbReference type="GO" id="GO:0005886">
    <property type="term" value="C:plasma membrane"/>
    <property type="evidence" value="ECO:0007669"/>
    <property type="project" value="TreeGrafter"/>
</dbReference>
<dbReference type="GO" id="GO:1990961">
    <property type="term" value="P:xenobiotic detoxification by transmembrane export across the plasma membrane"/>
    <property type="evidence" value="ECO:0007669"/>
    <property type="project" value="TreeGrafter"/>
</dbReference>
<proteinExistence type="predicted"/>
<name>A0A4U0VR30_9PEZI</name>
<dbReference type="EMBL" id="NAJQ01001918">
    <property type="protein sequence ID" value="TKA51075.1"/>
    <property type="molecule type" value="Genomic_DNA"/>
</dbReference>
<evidence type="ECO:0000313" key="6">
    <source>
        <dbReference type="EMBL" id="TKA51075.1"/>
    </source>
</evidence>
<sequence>MGVLWWGMFFLTLGIFALMQCIFVYLPLGYPRYATSLSAGNDFARSALAFGAVQDSRPMYLAMGIGPGTSLLAAVTAVCIGGIFVLYFYGARLKARSRSSAK</sequence>
<comment type="subcellular location">
    <subcellularLocation>
        <location evidence="1">Membrane</location>
        <topology evidence="1">Multi-pass membrane protein</topology>
    </subcellularLocation>
</comment>
<keyword evidence="2 5" id="KW-0812">Transmembrane</keyword>
<keyword evidence="4 5" id="KW-0472">Membrane</keyword>
<keyword evidence="7" id="KW-1185">Reference proteome</keyword>
<dbReference type="STRING" id="329884.A0A4U0VR30"/>
<dbReference type="OrthoDB" id="3357846at2759"/>
<evidence type="ECO:0000256" key="3">
    <source>
        <dbReference type="ARBA" id="ARBA00022989"/>
    </source>
</evidence>
<protein>
    <submittedName>
        <fullName evidence="6">Uncharacterized protein</fullName>
    </submittedName>
</protein>
<dbReference type="PANTHER" id="PTHR23502:SF23">
    <property type="entry name" value="FLUCONAZOLE RESISTANCE PROTEIN 1"/>
    <property type="match status" value="1"/>
</dbReference>
<dbReference type="Proteomes" id="UP000309340">
    <property type="component" value="Unassembled WGS sequence"/>
</dbReference>
<evidence type="ECO:0000256" key="4">
    <source>
        <dbReference type="ARBA" id="ARBA00023136"/>
    </source>
</evidence>
<feature type="transmembrane region" description="Helical" evidence="5">
    <location>
        <begin position="69"/>
        <end position="89"/>
    </location>
</feature>